<gene>
    <name evidence="2" type="ORF">NDU88_004563</name>
</gene>
<evidence type="ECO:0000313" key="2">
    <source>
        <dbReference type="EMBL" id="KAJ1195282.1"/>
    </source>
</evidence>
<comment type="caution">
    <text evidence="2">The sequence shown here is derived from an EMBL/GenBank/DDBJ whole genome shotgun (WGS) entry which is preliminary data.</text>
</comment>
<dbReference type="EMBL" id="JANPWB010000004">
    <property type="protein sequence ID" value="KAJ1195282.1"/>
    <property type="molecule type" value="Genomic_DNA"/>
</dbReference>
<keyword evidence="3" id="KW-1185">Reference proteome</keyword>
<dbReference type="Proteomes" id="UP001066276">
    <property type="component" value="Chromosome 2_2"/>
</dbReference>
<proteinExistence type="predicted"/>
<protein>
    <submittedName>
        <fullName evidence="2">Uncharacterized protein</fullName>
    </submittedName>
</protein>
<accession>A0AAV7V3D4</accession>
<feature type="region of interest" description="Disordered" evidence="1">
    <location>
        <begin position="1"/>
        <end position="27"/>
    </location>
</feature>
<feature type="compositionally biased region" description="Basic and acidic residues" evidence="1">
    <location>
        <begin position="1"/>
        <end position="16"/>
    </location>
</feature>
<dbReference type="AlphaFoldDB" id="A0AAV7V3D4"/>
<organism evidence="2 3">
    <name type="scientific">Pleurodeles waltl</name>
    <name type="common">Iberian ribbed newt</name>
    <dbReference type="NCBI Taxonomy" id="8319"/>
    <lineage>
        <taxon>Eukaryota</taxon>
        <taxon>Metazoa</taxon>
        <taxon>Chordata</taxon>
        <taxon>Craniata</taxon>
        <taxon>Vertebrata</taxon>
        <taxon>Euteleostomi</taxon>
        <taxon>Amphibia</taxon>
        <taxon>Batrachia</taxon>
        <taxon>Caudata</taxon>
        <taxon>Salamandroidea</taxon>
        <taxon>Salamandridae</taxon>
        <taxon>Pleurodelinae</taxon>
        <taxon>Pleurodeles</taxon>
    </lineage>
</organism>
<feature type="region of interest" description="Disordered" evidence="1">
    <location>
        <begin position="46"/>
        <end position="100"/>
    </location>
</feature>
<sequence>MCRLELQELPRSREPRGGSNTGFGSPGALWDRAALELRRSQRTVAQVPLRGEAGRGRVSTGKGWLSPERLKAHPGGCRKVRSESGASEGPVKLSGGQQGRPLLWNTWSGAQLQGDGEGPREPRDEAITTCVLGQALKKWSRRLCGKTK</sequence>
<evidence type="ECO:0000313" key="3">
    <source>
        <dbReference type="Proteomes" id="UP001066276"/>
    </source>
</evidence>
<reference evidence="2" key="1">
    <citation type="journal article" date="2022" name="bioRxiv">
        <title>Sequencing and chromosome-scale assembly of the giantPleurodeles waltlgenome.</title>
        <authorList>
            <person name="Brown T."/>
            <person name="Elewa A."/>
            <person name="Iarovenko S."/>
            <person name="Subramanian E."/>
            <person name="Araus A.J."/>
            <person name="Petzold A."/>
            <person name="Susuki M."/>
            <person name="Suzuki K.-i.T."/>
            <person name="Hayashi T."/>
            <person name="Toyoda A."/>
            <person name="Oliveira C."/>
            <person name="Osipova E."/>
            <person name="Leigh N.D."/>
            <person name="Simon A."/>
            <person name="Yun M.H."/>
        </authorList>
    </citation>
    <scope>NUCLEOTIDE SEQUENCE</scope>
    <source>
        <strain evidence="2">20211129_DDA</strain>
        <tissue evidence="2">Liver</tissue>
    </source>
</reference>
<evidence type="ECO:0000256" key="1">
    <source>
        <dbReference type="SAM" id="MobiDB-lite"/>
    </source>
</evidence>
<name>A0AAV7V3D4_PLEWA</name>